<reference evidence="2 3" key="1">
    <citation type="submission" date="2019-09" db="EMBL/GenBank/DDBJ databases">
        <authorList>
            <consortium name="DOE Joint Genome Institute"/>
            <person name="Mondo S.J."/>
            <person name="Navarro-Mendoza M.I."/>
            <person name="Perez-Arques C."/>
            <person name="Panchal S."/>
            <person name="Nicolas F.E."/>
            <person name="Ganguly P."/>
            <person name="Pangilinan J."/>
            <person name="Grigoriev I."/>
            <person name="Heitman J."/>
            <person name="Sanya K."/>
            <person name="Garre V."/>
        </authorList>
    </citation>
    <scope>NUCLEOTIDE SEQUENCE [LARGE SCALE GENOMIC DNA]</scope>
    <source>
        <strain evidence="2 3">MU402</strain>
    </source>
</reference>
<protein>
    <submittedName>
        <fullName evidence="2">Uncharacterized protein</fullName>
    </submittedName>
</protein>
<proteinExistence type="predicted"/>
<feature type="transmembrane region" description="Helical" evidence="1">
    <location>
        <begin position="52"/>
        <end position="73"/>
    </location>
</feature>
<keyword evidence="1" id="KW-0812">Transmembrane</keyword>
<evidence type="ECO:0000256" key="1">
    <source>
        <dbReference type="SAM" id="Phobius"/>
    </source>
</evidence>
<evidence type="ECO:0000313" key="3">
    <source>
        <dbReference type="Proteomes" id="UP000469890"/>
    </source>
</evidence>
<accession>A0A8H4BMB5</accession>
<keyword evidence="1" id="KW-1133">Transmembrane helix</keyword>
<feature type="transmembrane region" description="Helical" evidence="1">
    <location>
        <begin position="20"/>
        <end position="40"/>
    </location>
</feature>
<gene>
    <name evidence="2" type="ORF">FB192DRAFT_1359732</name>
</gene>
<organism evidence="2 3">
    <name type="scientific">Mucor circinelloides f. lusitanicus</name>
    <name type="common">Mucor racemosus var. lusitanicus</name>
    <dbReference type="NCBI Taxonomy" id="29924"/>
    <lineage>
        <taxon>Eukaryota</taxon>
        <taxon>Fungi</taxon>
        <taxon>Fungi incertae sedis</taxon>
        <taxon>Mucoromycota</taxon>
        <taxon>Mucoromycotina</taxon>
        <taxon>Mucoromycetes</taxon>
        <taxon>Mucorales</taxon>
        <taxon>Mucorineae</taxon>
        <taxon>Mucoraceae</taxon>
        <taxon>Mucor</taxon>
    </lineage>
</organism>
<dbReference type="Proteomes" id="UP000469890">
    <property type="component" value="Unassembled WGS sequence"/>
</dbReference>
<sequence length="117" mass="13035">MCAKIIDLVINKPANVLHTFANTMVMYSPVVVLVLIVPGTENTRMKLMARRLMMSSSMLVQAAGITRVIWSFSASTCMTMILESLLLFANLVPRSILISSTMASFSRSRLFNLSFNR</sequence>
<name>A0A8H4BMB5_MUCCL</name>
<evidence type="ECO:0000313" key="2">
    <source>
        <dbReference type="EMBL" id="KAF1804833.1"/>
    </source>
</evidence>
<comment type="caution">
    <text evidence="2">The sequence shown here is derived from an EMBL/GenBank/DDBJ whole genome shotgun (WGS) entry which is preliminary data.</text>
</comment>
<keyword evidence="1" id="KW-0472">Membrane</keyword>
<dbReference type="EMBL" id="JAAECE010000002">
    <property type="protein sequence ID" value="KAF1804833.1"/>
    <property type="molecule type" value="Genomic_DNA"/>
</dbReference>
<dbReference type="AlphaFoldDB" id="A0A8H4BMB5"/>